<gene>
    <name evidence="2" type="ORF">SASPL_102409</name>
</gene>
<dbReference type="AlphaFoldDB" id="A0A8X8YW78"/>
<keyword evidence="3" id="KW-1185">Reference proteome</keyword>
<protein>
    <recommendedName>
        <fullName evidence="1">F-box domain-containing protein</fullName>
    </recommendedName>
</protein>
<reference evidence="2" key="2">
    <citation type="submission" date="2020-08" db="EMBL/GenBank/DDBJ databases">
        <title>Plant Genome Project.</title>
        <authorList>
            <person name="Zhang R.-G."/>
        </authorList>
    </citation>
    <scope>NUCLEOTIDE SEQUENCE</scope>
    <source>
        <strain evidence="2">Huo1</strain>
        <tissue evidence="2">Leaf</tissue>
    </source>
</reference>
<dbReference type="EMBL" id="PNBA02000001">
    <property type="protein sequence ID" value="KAG6437491.1"/>
    <property type="molecule type" value="Genomic_DNA"/>
</dbReference>
<evidence type="ECO:0000259" key="1">
    <source>
        <dbReference type="PROSITE" id="PS50181"/>
    </source>
</evidence>
<accession>A0A8X8YW78</accession>
<dbReference type="PANTHER" id="PTHR32278">
    <property type="entry name" value="F-BOX DOMAIN-CONTAINING PROTEIN"/>
    <property type="match status" value="1"/>
</dbReference>
<dbReference type="CDD" id="cd22162">
    <property type="entry name" value="F-box_AtSKIP3-like"/>
    <property type="match status" value="1"/>
</dbReference>
<dbReference type="InterPro" id="IPR001810">
    <property type="entry name" value="F-box_dom"/>
</dbReference>
<dbReference type="PROSITE" id="PS50181">
    <property type="entry name" value="FBOX"/>
    <property type="match status" value="1"/>
</dbReference>
<dbReference type="InterPro" id="IPR025886">
    <property type="entry name" value="PP2-like"/>
</dbReference>
<comment type="caution">
    <text evidence="2">The sequence shown here is derived from an EMBL/GenBank/DDBJ whole genome shotgun (WGS) entry which is preliminary data.</text>
</comment>
<reference evidence="2" key="1">
    <citation type="submission" date="2018-01" db="EMBL/GenBank/DDBJ databases">
        <authorList>
            <person name="Mao J.F."/>
        </authorList>
    </citation>
    <scope>NUCLEOTIDE SEQUENCE</scope>
    <source>
        <strain evidence="2">Huo1</strain>
        <tissue evidence="2">Leaf</tissue>
    </source>
</reference>
<name>A0A8X8YW78_SALSN</name>
<dbReference type="Proteomes" id="UP000298416">
    <property type="component" value="Unassembled WGS sequence"/>
</dbReference>
<dbReference type="SUPFAM" id="SSF81383">
    <property type="entry name" value="F-box domain"/>
    <property type="match status" value="1"/>
</dbReference>
<evidence type="ECO:0000313" key="3">
    <source>
        <dbReference type="Proteomes" id="UP000298416"/>
    </source>
</evidence>
<proteinExistence type="predicted"/>
<dbReference type="PANTHER" id="PTHR32278:SF111">
    <property type="entry name" value="F-BOX PROTEIN PP2-B12-RELATED"/>
    <property type="match status" value="1"/>
</dbReference>
<dbReference type="OrthoDB" id="1918565at2759"/>
<organism evidence="2">
    <name type="scientific">Salvia splendens</name>
    <name type="common">Scarlet sage</name>
    <dbReference type="NCBI Taxonomy" id="180675"/>
    <lineage>
        <taxon>Eukaryota</taxon>
        <taxon>Viridiplantae</taxon>
        <taxon>Streptophyta</taxon>
        <taxon>Embryophyta</taxon>
        <taxon>Tracheophyta</taxon>
        <taxon>Spermatophyta</taxon>
        <taxon>Magnoliopsida</taxon>
        <taxon>eudicotyledons</taxon>
        <taxon>Gunneridae</taxon>
        <taxon>Pentapetalae</taxon>
        <taxon>asterids</taxon>
        <taxon>lamiids</taxon>
        <taxon>Lamiales</taxon>
        <taxon>Lamiaceae</taxon>
        <taxon>Nepetoideae</taxon>
        <taxon>Mentheae</taxon>
        <taxon>Salviinae</taxon>
        <taxon>Salvia</taxon>
        <taxon>Salvia subgen. Calosphace</taxon>
        <taxon>core Calosphace</taxon>
    </lineage>
</organism>
<evidence type="ECO:0000313" key="2">
    <source>
        <dbReference type="EMBL" id="KAG6437491.1"/>
    </source>
</evidence>
<dbReference type="InterPro" id="IPR036047">
    <property type="entry name" value="F-box-like_dom_sf"/>
</dbReference>
<feature type="domain" description="F-box" evidence="1">
    <location>
        <begin position="6"/>
        <end position="52"/>
    </location>
</feature>
<sequence>MAVESSDDIYVLPEDCIATALSLTSPKDACRLSAVASTFRSASESDAVWARFLPPDYRDIISRALDGGDSLLAKFPSKKDLYLHLCDHPIVIDDGRKSFQLEKLSGKKCYMLSARDLYIVWGDTPQYWRFISLPESRFPEVAELLDVCWFEIRGKIKMSMLSGGTNYAAYLVFTSKSRIYGFDHQYADGYVGVSGRESEKRNVCLDPDGVQRHRYQIVPRRVGWFYHRSTQMRNPEAMLPEEETEYPKQRDDGWMEVELGECFVEEGQDGELEASVMEVKGGNWKSGIIVQGIEIRAKERK</sequence>
<dbReference type="Pfam" id="PF00646">
    <property type="entry name" value="F-box"/>
    <property type="match status" value="1"/>
</dbReference>
<dbReference type="Pfam" id="PF14299">
    <property type="entry name" value="PP2"/>
    <property type="match status" value="1"/>
</dbReference>